<keyword evidence="3" id="KW-1185">Reference proteome</keyword>
<keyword evidence="1" id="KW-0472">Membrane</keyword>
<comment type="caution">
    <text evidence="2">The sequence shown here is derived from an EMBL/GenBank/DDBJ whole genome shotgun (WGS) entry which is preliminary data.</text>
</comment>
<dbReference type="EMBL" id="FMUT01000017">
    <property type="protein sequence ID" value="SCZ15056.1"/>
    <property type="molecule type" value="Genomic_DNA"/>
</dbReference>
<accession>A0A1G5LQD0</accession>
<organism evidence="2 3">
    <name type="scientific">Serratia nematodiphila</name>
    <dbReference type="NCBI Taxonomy" id="458197"/>
    <lineage>
        <taxon>Bacteria</taxon>
        <taxon>Pseudomonadati</taxon>
        <taxon>Pseudomonadota</taxon>
        <taxon>Gammaproteobacteria</taxon>
        <taxon>Enterobacterales</taxon>
        <taxon>Yersiniaceae</taxon>
        <taxon>Serratia</taxon>
    </lineage>
</organism>
<evidence type="ECO:0000256" key="1">
    <source>
        <dbReference type="SAM" id="Phobius"/>
    </source>
</evidence>
<keyword evidence="1" id="KW-0812">Transmembrane</keyword>
<evidence type="ECO:0000313" key="2">
    <source>
        <dbReference type="EMBL" id="SCZ15056.1"/>
    </source>
</evidence>
<reference evidence="2 3" key="1">
    <citation type="submission" date="2016-10" db="EMBL/GenBank/DDBJ databases">
        <authorList>
            <person name="Varghese N."/>
            <person name="Submissions S."/>
        </authorList>
    </citation>
    <scope>NUCLEOTIDE SEQUENCE [LARGE SCALE GENOMIC DNA]</scope>
    <source>
        <strain evidence="2 3">CGMCC 1.6853</strain>
    </source>
</reference>
<name>A0A1G5LQD0_9GAMM</name>
<keyword evidence="1" id="KW-1133">Transmembrane helix</keyword>
<evidence type="ECO:0000313" key="3">
    <source>
        <dbReference type="Proteomes" id="UP000183031"/>
    </source>
</evidence>
<dbReference type="RefSeq" id="WP_139182649.1">
    <property type="nucleotide sequence ID" value="NZ_FMUT01000017.1"/>
</dbReference>
<sequence length="209" mass="23499">MGGLLLLVSIGLLLTTSGEIKMPFVEYRFSIIDFISETLNPFILEGENKKAISKELSCLIFIALCTLIIPVIWSIFPTIRLIIKYKTLNTKPYVIYDALRGNSLDSCLFISLISTNTNEAFIMLTMKDRKVYVGNVISLGEPNEKGGPEQSVVISPIISGYRDKDTLDIFLTTNYSRLDDTTKLILNKSEILSAINIPVFKNRQTNDYN</sequence>
<proteinExistence type="predicted"/>
<protein>
    <submittedName>
        <fullName evidence="2">Uncharacterized protein</fullName>
    </submittedName>
</protein>
<gene>
    <name evidence="2" type="ORF">SAMN02927935_04714</name>
</gene>
<feature type="transmembrane region" description="Helical" evidence="1">
    <location>
        <begin position="59"/>
        <end position="83"/>
    </location>
</feature>
<dbReference type="Proteomes" id="UP000183031">
    <property type="component" value="Unassembled WGS sequence"/>
</dbReference>